<name>A0A482VBU6_ASBVE</name>
<reference evidence="1 2" key="1">
    <citation type="submission" date="2017-03" db="EMBL/GenBank/DDBJ databases">
        <title>Genome of the blue death feigning beetle - Asbolus verrucosus.</title>
        <authorList>
            <person name="Rider S.D."/>
        </authorList>
    </citation>
    <scope>NUCLEOTIDE SEQUENCE [LARGE SCALE GENOMIC DNA]</scope>
    <source>
        <strain evidence="1">Butters</strain>
        <tissue evidence="1">Head and leg muscle</tissue>
    </source>
</reference>
<gene>
    <name evidence="1" type="ORF">BDFB_002702</name>
</gene>
<dbReference type="OrthoDB" id="6769733at2759"/>
<evidence type="ECO:0000313" key="2">
    <source>
        <dbReference type="Proteomes" id="UP000292052"/>
    </source>
</evidence>
<accession>A0A482VBU6</accession>
<protein>
    <submittedName>
        <fullName evidence="1">Uncharacterized protein</fullName>
    </submittedName>
</protein>
<keyword evidence="2" id="KW-1185">Reference proteome</keyword>
<evidence type="ECO:0000313" key="1">
    <source>
        <dbReference type="EMBL" id="RZB40685.1"/>
    </source>
</evidence>
<proteinExistence type="predicted"/>
<sequence length="211" mass="24130">MMMSLVLEDTGQEVLQVGVKVICQISQNMWYQDVGRHHLLTLLPIHNCFLLYPRVTVLDGPYMVRTHYDNHYNPNSQGFKTDYLSKMMHHENMNFQDYGERGSDVDDKHHMNDKYLFPYTAEEDHITSHNNYMHPSSRIMSPVANDVNNPGMEYHGSHMGSRIGSVLGSIHGSVCGSVRGSPSPLMPPVSMIHSSHPSEPPQWCWEYSINK</sequence>
<organism evidence="1 2">
    <name type="scientific">Asbolus verrucosus</name>
    <name type="common">Desert ironclad beetle</name>
    <dbReference type="NCBI Taxonomy" id="1661398"/>
    <lineage>
        <taxon>Eukaryota</taxon>
        <taxon>Metazoa</taxon>
        <taxon>Ecdysozoa</taxon>
        <taxon>Arthropoda</taxon>
        <taxon>Hexapoda</taxon>
        <taxon>Insecta</taxon>
        <taxon>Pterygota</taxon>
        <taxon>Neoptera</taxon>
        <taxon>Endopterygota</taxon>
        <taxon>Coleoptera</taxon>
        <taxon>Polyphaga</taxon>
        <taxon>Cucujiformia</taxon>
        <taxon>Tenebrionidae</taxon>
        <taxon>Pimeliinae</taxon>
        <taxon>Asbolus</taxon>
    </lineage>
</organism>
<dbReference type="EMBL" id="QDEB01116869">
    <property type="protein sequence ID" value="RZB40685.1"/>
    <property type="molecule type" value="Genomic_DNA"/>
</dbReference>
<dbReference type="AlphaFoldDB" id="A0A482VBU6"/>
<dbReference type="Proteomes" id="UP000292052">
    <property type="component" value="Unassembled WGS sequence"/>
</dbReference>
<comment type="caution">
    <text evidence="1">The sequence shown here is derived from an EMBL/GenBank/DDBJ whole genome shotgun (WGS) entry which is preliminary data.</text>
</comment>